<sequence>MLRNNLSMNYELILTKHKFEYISEGLWLQVGTSSRIQGWKIHLSTIPTNALQLFELILPFFQKSKLCFKIINSSENLFKLNEGFFGYTQIGKCITIYPKDDNEAKMISEDLAKITKGQKGPEIITDLRLGDVVYARYGSFNPIIVTKSTGERTKYIYINDRLVKDEYHIPYRLEKGVTIPFTKFTFPYPATYSHNIIGPGYLLLEVIKSSPKGGILLTLDVRSHEHVELKVLKQARAHCTSDWYGRDGRYQLKNQELIHKELESKLSIPKTDSYFDDNNCGYLPMEFIEGKTLQEKTEELTCKQLWFHVNKDKKKELLNYLIKICENLMRLHNQKYIHRDLSPSNILINQHGEVYFIDFEFAYKVDSQIPAYGFGTPGFISPNQKEHGLPKFEDDIFSIVNLINYVMNYGNIDQSDEIDVLNNILSIQSKKTPSIQTIKEYLEIESTKL</sequence>
<dbReference type="PROSITE" id="PS50011">
    <property type="entry name" value="PROTEIN_KINASE_DOM"/>
    <property type="match status" value="1"/>
</dbReference>
<dbReference type="GO" id="GO:0005524">
    <property type="term" value="F:ATP binding"/>
    <property type="evidence" value="ECO:0007669"/>
    <property type="project" value="InterPro"/>
</dbReference>
<dbReference type="SMART" id="SM00220">
    <property type="entry name" value="S_TKc"/>
    <property type="match status" value="1"/>
</dbReference>
<dbReference type="Gene3D" id="1.10.510.10">
    <property type="entry name" value="Transferase(Phosphotransferase) domain 1"/>
    <property type="match status" value="1"/>
</dbReference>
<protein>
    <recommendedName>
        <fullName evidence="1">Protein kinase domain-containing protein</fullName>
    </recommendedName>
</protein>
<gene>
    <name evidence="2" type="ORF">PRIO_2216</name>
</gene>
<dbReference type="KEGG" id="pri:PRIO_2216"/>
<evidence type="ECO:0000313" key="2">
    <source>
        <dbReference type="EMBL" id="CQR54625.1"/>
    </source>
</evidence>
<dbReference type="PATRIC" id="fig|1073571.4.peg.2348"/>
<accession>A0A0E4H8W4</accession>
<dbReference type="PANTHER" id="PTHR24345">
    <property type="entry name" value="SERINE/THREONINE-PROTEIN KINASE PLK"/>
    <property type="match status" value="1"/>
</dbReference>
<evidence type="ECO:0000259" key="1">
    <source>
        <dbReference type="PROSITE" id="PS50011"/>
    </source>
</evidence>
<dbReference type="PROSITE" id="PS00109">
    <property type="entry name" value="PROTEIN_KINASE_TYR"/>
    <property type="match status" value="1"/>
</dbReference>
<dbReference type="Pfam" id="PF25816">
    <property type="entry name" value="RamC_N"/>
    <property type="match status" value="1"/>
</dbReference>
<dbReference type="GO" id="GO:0004672">
    <property type="term" value="F:protein kinase activity"/>
    <property type="evidence" value="ECO:0007669"/>
    <property type="project" value="InterPro"/>
</dbReference>
<dbReference type="HOGENOM" id="CLU_051824_0_0_9"/>
<dbReference type="InterPro" id="IPR057929">
    <property type="entry name" value="RamC_N"/>
</dbReference>
<organism evidence="2 3">
    <name type="scientific">Paenibacillus riograndensis SBR5</name>
    <dbReference type="NCBI Taxonomy" id="1073571"/>
    <lineage>
        <taxon>Bacteria</taxon>
        <taxon>Bacillati</taxon>
        <taxon>Bacillota</taxon>
        <taxon>Bacilli</taxon>
        <taxon>Bacillales</taxon>
        <taxon>Paenibacillaceae</taxon>
        <taxon>Paenibacillus</taxon>
        <taxon>Paenibacillus sonchi group</taxon>
    </lineage>
</organism>
<reference evidence="3" key="1">
    <citation type="submission" date="2015-03" db="EMBL/GenBank/DDBJ databases">
        <authorList>
            <person name="Wibberg D."/>
        </authorList>
    </citation>
    <scope>NUCLEOTIDE SEQUENCE [LARGE SCALE GENOMIC DNA]</scope>
</reference>
<dbReference type="Proteomes" id="UP000033163">
    <property type="component" value="Chromosome I"/>
</dbReference>
<dbReference type="Pfam" id="PF00069">
    <property type="entry name" value="Pkinase"/>
    <property type="match status" value="1"/>
</dbReference>
<dbReference type="InterPro" id="IPR000719">
    <property type="entry name" value="Prot_kinase_dom"/>
</dbReference>
<proteinExistence type="predicted"/>
<dbReference type="SUPFAM" id="SSF56112">
    <property type="entry name" value="Protein kinase-like (PK-like)"/>
    <property type="match status" value="1"/>
</dbReference>
<feature type="domain" description="Protein kinase" evidence="1">
    <location>
        <begin position="201"/>
        <end position="449"/>
    </location>
</feature>
<name>A0A0E4H8W4_9BACL</name>
<dbReference type="EMBL" id="LN831776">
    <property type="protein sequence ID" value="CQR54625.1"/>
    <property type="molecule type" value="Genomic_DNA"/>
</dbReference>
<dbReference type="Gene3D" id="3.30.200.20">
    <property type="entry name" value="Phosphorylase Kinase, domain 1"/>
    <property type="match status" value="1"/>
</dbReference>
<evidence type="ECO:0000313" key="3">
    <source>
        <dbReference type="Proteomes" id="UP000033163"/>
    </source>
</evidence>
<dbReference type="InterPro" id="IPR011009">
    <property type="entry name" value="Kinase-like_dom_sf"/>
</dbReference>
<dbReference type="AlphaFoldDB" id="A0A0E4H8W4"/>
<dbReference type="InterPro" id="IPR008266">
    <property type="entry name" value="Tyr_kinase_AS"/>
</dbReference>